<feature type="domain" description="Serine aminopeptidase S33" evidence="1">
    <location>
        <begin position="46"/>
        <end position="296"/>
    </location>
</feature>
<dbReference type="Pfam" id="PF12146">
    <property type="entry name" value="Hydrolase_4"/>
    <property type="match status" value="1"/>
</dbReference>
<comment type="caution">
    <text evidence="2">The sequence shown here is derived from an EMBL/GenBank/DDBJ whole genome shotgun (WGS) entry which is preliminary data.</text>
</comment>
<keyword evidence="3" id="KW-1185">Reference proteome</keyword>
<protein>
    <submittedName>
        <fullName evidence="2">Alpha/beta hydrolase</fullName>
    </submittedName>
</protein>
<evidence type="ECO:0000313" key="2">
    <source>
        <dbReference type="EMBL" id="MDH7637513.1"/>
    </source>
</evidence>
<sequence>MAPTALLPESNFDRRAYPDGMDFPVWHAADGWPHRAYRWPAGGVRRGSLLFQSGRADYIEKYLEACDHWHGQGWDIEGFDWRGQGGSRTFTGTLDPDDRLSFDPLIDDLAAYVAEWKARTPGPHVLIAHSMGGHVALRACAERGVVLDALVLVAPMLALNTGHIPRFVASAVVGGAKLARLGRRAIFRDNYANPRRYLRLTASLPRYEDSQYWKRAIPGIAMGPPTWNWIGAALAGDRRIAREGELEGVRTPVLLLAAGLDKLVRDEAIASAAKRLPDAEMKLFPTGRHELLREADENRLPALAAIDDFLDRRAARP</sequence>
<dbReference type="InterPro" id="IPR029058">
    <property type="entry name" value="AB_hydrolase_fold"/>
</dbReference>
<proteinExistence type="predicted"/>
<dbReference type="InterPro" id="IPR022742">
    <property type="entry name" value="Hydrolase_4"/>
</dbReference>
<dbReference type="SUPFAM" id="SSF53474">
    <property type="entry name" value="alpha/beta-Hydrolases"/>
    <property type="match status" value="1"/>
</dbReference>
<dbReference type="RefSeq" id="WP_281042865.1">
    <property type="nucleotide sequence ID" value="NZ_JARYGZ010000001.1"/>
</dbReference>
<keyword evidence="2" id="KW-0378">Hydrolase</keyword>
<dbReference type="EMBL" id="JARYGZ010000001">
    <property type="protein sequence ID" value="MDH7637513.1"/>
    <property type="molecule type" value="Genomic_DNA"/>
</dbReference>
<accession>A0ABT6MXG3</accession>
<organism evidence="2 3">
    <name type="scientific">Sphingomonas oryzagri</name>
    <dbReference type="NCBI Taxonomy" id="3042314"/>
    <lineage>
        <taxon>Bacteria</taxon>
        <taxon>Pseudomonadati</taxon>
        <taxon>Pseudomonadota</taxon>
        <taxon>Alphaproteobacteria</taxon>
        <taxon>Sphingomonadales</taxon>
        <taxon>Sphingomonadaceae</taxon>
        <taxon>Sphingomonas</taxon>
    </lineage>
</organism>
<dbReference type="PANTHER" id="PTHR11614">
    <property type="entry name" value="PHOSPHOLIPASE-RELATED"/>
    <property type="match status" value="1"/>
</dbReference>
<dbReference type="Proteomes" id="UP001160625">
    <property type="component" value="Unassembled WGS sequence"/>
</dbReference>
<name>A0ABT6MXG3_9SPHN</name>
<dbReference type="GO" id="GO:0016787">
    <property type="term" value="F:hydrolase activity"/>
    <property type="evidence" value="ECO:0007669"/>
    <property type="project" value="UniProtKB-KW"/>
</dbReference>
<gene>
    <name evidence="2" type="ORF">QGN17_02100</name>
</gene>
<evidence type="ECO:0000259" key="1">
    <source>
        <dbReference type="Pfam" id="PF12146"/>
    </source>
</evidence>
<reference evidence="2" key="1">
    <citation type="submission" date="2023-04" db="EMBL/GenBank/DDBJ databases">
        <title>Sphingomonas sp. MAHUQ-71 isolated from rice field.</title>
        <authorList>
            <person name="Huq M.A."/>
        </authorList>
    </citation>
    <scope>NUCLEOTIDE SEQUENCE</scope>
    <source>
        <strain evidence="2">MAHUQ-71</strain>
    </source>
</reference>
<dbReference type="Gene3D" id="3.40.50.1820">
    <property type="entry name" value="alpha/beta hydrolase"/>
    <property type="match status" value="1"/>
</dbReference>
<evidence type="ECO:0000313" key="3">
    <source>
        <dbReference type="Proteomes" id="UP001160625"/>
    </source>
</evidence>
<dbReference type="InterPro" id="IPR051044">
    <property type="entry name" value="MAG_DAG_Lipase"/>
</dbReference>